<dbReference type="PRINTS" id="PR00455">
    <property type="entry name" value="HTHTETR"/>
</dbReference>
<dbReference type="InterPro" id="IPR009057">
    <property type="entry name" value="Homeodomain-like_sf"/>
</dbReference>
<dbReference type="Gene3D" id="1.10.10.60">
    <property type="entry name" value="Homeodomain-like"/>
    <property type="match status" value="1"/>
</dbReference>
<keyword evidence="3" id="KW-0804">Transcription</keyword>
<keyword evidence="7" id="KW-1185">Reference proteome</keyword>
<accession>A0A494VX99</accession>
<dbReference type="SUPFAM" id="SSF46689">
    <property type="entry name" value="Homeodomain-like"/>
    <property type="match status" value="1"/>
</dbReference>
<evidence type="ECO:0000256" key="4">
    <source>
        <dbReference type="PROSITE-ProRule" id="PRU00335"/>
    </source>
</evidence>
<dbReference type="Gene3D" id="1.10.357.10">
    <property type="entry name" value="Tetracycline Repressor, domain 2"/>
    <property type="match status" value="1"/>
</dbReference>
<dbReference type="InterPro" id="IPR036271">
    <property type="entry name" value="Tet_transcr_reg_TetR-rel_C_sf"/>
</dbReference>
<gene>
    <name evidence="6" type="ORF">SAMIE_1005240</name>
</gene>
<dbReference type="GO" id="GO:0003677">
    <property type="term" value="F:DNA binding"/>
    <property type="evidence" value="ECO:0007669"/>
    <property type="project" value="UniProtKB-UniRule"/>
</dbReference>
<keyword evidence="1" id="KW-0805">Transcription regulation</keyword>
<dbReference type="KEGG" id="sami:SAMIE_1005240"/>
<evidence type="ECO:0000256" key="2">
    <source>
        <dbReference type="ARBA" id="ARBA00023125"/>
    </source>
</evidence>
<dbReference type="PANTHER" id="PTHR47506:SF7">
    <property type="entry name" value="TRANSCRIPTIONAL REGULATORY PROTEIN"/>
    <property type="match status" value="1"/>
</dbReference>
<sequence length="181" mass="19515">MGRSSNEQATRNRAKIVDRASALFRRSGVEPISVAGVMAATGMTVGGFYKHFGSKDDLVAESMKLAFDGSLRSWRAASSIVAHYFAKKPADQTCPIQAFAPYVADDAASPTSREAYAEGARALLEQFLRHECAPSAADEDQGDRGRLLFSAMVGAEFLARATYGADWAKELQSVVERASKN</sequence>
<evidence type="ECO:0000313" key="7">
    <source>
        <dbReference type="Proteomes" id="UP000279959"/>
    </source>
</evidence>
<dbReference type="PROSITE" id="PS50977">
    <property type="entry name" value="HTH_TETR_2"/>
    <property type="match status" value="1"/>
</dbReference>
<name>A0A494VX99_9SPHN</name>
<feature type="domain" description="HTH tetR-type" evidence="5">
    <location>
        <begin position="10"/>
        <end position="70"/>
    </location>
</feature>
<organism evidence="6 7">
    <name type="scientific">Sphingobium amiense</name>
    <dbReference type="NCBI Taxonomy" id="135719"/>
    <lineage>
        <taxon>Bacteria</taxon>
        <taxon>Pseudomonadati</taxon>
        <taxon>Pseudomonadota</taxon>
        <taxon>Alphaproteobacteria</taxon>
        <taxon>Sphingomonadales</taxon>
        <taxon>Sphingomonadaceae</taxon>
        <taxon>Sphingobium</taxon>
    </lineage>
</organism>
<dbReference type="Proteomes" id="UP000279959">
    <property type="component" value="Chromosome"/>
</dbReference>
<dbReference type="AlphaFoldDB" id="A0A494VX99"/>
<proteinExistence type="predicted"/>
<evidence type="ECO:0000256" key="1">
    <source>
        <dbReference type="ARBA" id="ARBA00023015"/>
    </source>
</evidence>
<dbReference type="Pfam" id="PF00440">
    <property type="entry name" value="TetR_N"/>
    <property type="match status" value="1"/>
</dbReference>
<evidence type="ECO:0000256" key="3">
    <source>
        <dbReference type="ARBA" id="ARBA00023163"/>
    </source>
</evidence>
<dbReference type="SUPFAM" id="SSF48498">
    <property type="entry name" value="Tetracyclin repressor-like, C-terminal domain"/>
    <property type="match status" value="1"/>
</dbReference>
<dbReference type="EMBL" id="AP018664">
    <property type="protein sequence ID" value="BBD97023.1"/>
    <property type="molecule type" value="Genomic_DNA"/>
</dbReference>
<evidence type="ECO:0000313" key="6">
    <source>
        <dbReference type="EMBL" id="BBD97023.1"/>
    </source>
</evidence>
<feature type="DNA-binding region" description="H-T-H motif" evidence="4">
    <location>
        <begin position="33"/>
        <end position="52"/>
    </location>
</feature>
<reference evidence="6 7" key="1">
    <citation type="submission" date="2018-05" db="EMBL/GenBank/DDBJ databases">
        <title>Complete Genome Sequence of the Nonylphenol-Degrading Bacterium Sphingobium amiense DSM 16289T.</title>
        <authorList>
            <person name="Ootsuka M."/>
            <person name="Nishizawa T."/>
            <person name="Ohta H."/>
        </authorList>
    </citation>
    <scope>NUCLEOTIDE SEQUENCE [LARGE SCALE GENOMIC DNA]</scope>
    <source>
        <strain evidence="6 7">DSM 16289</strain>
    </source>
</reference>
<evidence type="ECO:0000259" key="5">
    <source>
        <dbReference type="PROSITE" id="PS50977"/>
    </source>
</evidence>
<protein>
    <submittedName>
        <fullName evidence="6">TetR/AcrR family transcriptional regulator</fullName>
    </submittedName>
</protein>
<dbReference type="PANTHER" id="PTHR47506">
    <property type="entry name" value="TRANSCRIPTIONAL REGULATORY PROTEIN"/>
    <property type="match status" value="1"/>
</dbReference>
<dbReference type="InterPro" id="IPR001647">
    <property type="entry name" value="HTH_TetR"/>
</dbReference>
<keyword evidence="2 4" id="KW-0238">DNA-binding</keyword>